<accession>A0A9D9DGH0</accession>
<dbReference type="SUPFAM" id="SSF52980">
    <property type="entry name" value="Restriction endonuclease-like"/>
    <property type="match status" value="1"/>
</dbReference>
<organism evidence="3 4">
    <name type="scientific">Candidatus Onthovivens merdipullorum</name>
    <dbReference type="NCBI Taxonomy" id="2840889"/>
    <lineage>
        <taxon>Bacteria</taxon>
        <taxon>Bacillati</taxon>
        <taxon>Bacillota</taxon>
        <taxon>Bacilli</taxon>
        <taxon>Bacillales</taxon>
        <taxon>Candidatus Onthovivens</taxon>
    </lineage>
</organism>
<dbReference type="PANTHER" id="PTHR43566">
    <property type="entry name" value="CONSERVED PROTEIN"/>
    <property type="match status" value="1"/>
</dbReference>
<name>A0A9D9DGH0_9BACL</name>
<gene>
    <name evidence="3" type="ORF">IAC58_01300</name>
</gene>
<dbReference type="Pfam" id="PF13635">
    <property type="entry name" value="DUF4143"/>
    <property type="match status" value="1"/>
</dbReference>
<sequence length="416" mass="48184">MSYIKRQIENLLVGSFKNYKSITLTGARQVGKSTLITNAFPEVKKINLLDSLTLEMAKTDPALLLKSYGTPLFIDEIQKAPDIFSQIKVKLDNTTKDSQYIFSGSQKRRLMQGLTDTLVGQTSIFQLETLSMREIFNVDNLNVFLPSFDYIKNNAPLVKKYNDIYNYIFRGFYPRLYENQEISSEQYYRDYVVTYLERDVYDIIKIQDALAFRKFLVCVASRTGQLLNYQSIASEVEQDVKTIKQRMSVLEKTNIIFLLKPYTNSHLSRAIKTPKIYFKDTGLASYLTSWLTKETLELGNFSGQIFETFVINEIVKSFSNSGLNPEDYLFFYRGKDKLQEDKETKENEIDLVIDYGRKLYPIEIKKTSNPKTIMTKSFRVLDKVKDKERGMGTIACLVDNPVYLRDNLVALPIEYL</sequence>
<dbReference type="EMBL" id="JADIMY010000026">
    <property type="protein sequence ID" value="MBO8427179.1"/>
    <property type="molecule type" value="Genomic_DNA"/>
</dbReference>
<reference evidence="3" key="1">
    <citation type="submission" date="2020-10" db="EMBL/GenBank/DDBJ databases">
        <authorList>
            <person name="Gilroy R."/>
        </authorList>
    </citation>
    <scope>NUCLEOTIDE SEQUENCE</scope>
    <source>
        <strain evidence="3">11159</strain>
    </source>
</reference>
<dbReference type="InterPro" id="IPR011335">
    <property type="entry name" value="Restrct_endonuc-II-like"/>
</dbReference>
<reference evidence="3" key="2">
    <citation type="journal article" date="2021" name="PeerJ">
        <title>Extensive microbial diversity within the chicken gut microbiome revealed by metagenomics and culture.</title>
        <authorList>
            <person name="Gilroy R."/>
            <person name="Ravi A."/>
            <person name="Getino M."/>
            <person name="Pursley I."/>
            <person name="Horton D.L."/>
            <person name="Alikhan N.F."/>
            <person name="Baker D."/>
            <person name="Gharbi K."/>
            <person name="Hall N."/>
            <person name="Watson M."/>
            <person name="Adriaenssens E.M."/>
            <person name="Foster-Nyarko E."/>
            <person name="Jarju S."/>
            <person name="Secka A."/>
            <person name="Antonio M."/>
            <person name="Oren A."/>
            <person name="Chaudhuri R.R."/>
            <person name="La Ragione R."/>
            <person name="Hildebrand F."/>
            <person name="Pallen M.J."/>
        </authorList>
    </citation>
    <scope>NUCLEOTIDE SEQUENCE</scope>
    <source>
        <strain evidence="3">11159</strain>
    </source>
</reference>
<feature type="domain" description="DUF4143" evidence="2">
    <location>
        <begin position="197"/>
        <end position="366"/>
    </location>
</feature>
<dbReference type="InterPro" id="IPR025420">
    <property type="entry name" value="DUF4143"/>
</dbReference>
<keyword evidence="3" id="KW-0067">ATP-binding</keyword>
<feature type="domain" description="AAA" evidence="1">
    <location>
        <begin position="19"/>
        <end position="135"/>
    </location>
</feature>
<dbReference type="GO" id="GO:0005524">
    <property type="term" value="F:ATP binding"/>
    <property type="evidence" value="ECO:0007669"/>
    <property type="project" value="UniProtKB-KW"/>
</dbReference>
<protein>
    <submittedName>
        <fullName evidence="3">ATP-binding protein</fullName>
    </submittedName>
</protein>
<keyword evidence="3" id="KW-0547">Nucleotide-binding</keyword>
<dbReference type="PANTHER" id="PTHR43566:SF2">
    <property type="entry name" value="DUF4143 DOMAIN-CONTAINING PROTEIN"/>
    <property type="match status" value="1"/>
</dbReference>
<dbReference type="InterPro" id="IPR041682">
    <property type="entry name" value="AAA_14"/>
</dbReference>
<evidence type="ECO:0000259" key="2">
    <source>
        <dbReference type="Pfam" id="PF13635"/>
    </source>
</evidence>
<proteinExistence type="predicted"/>
<dbReference type="Pfam" id="PF13173">
    <property type="entry name" value="AAA_14"/>
    <property type="match status" value="1"/>
</dbReference>
<evidence type="ECO:0000313" key="3">
    <source>
        <dbReference type="EMBL" id="MBO8427179.1"/>
    </source>
</evidence>
<comment type="caution">
    <text evidence="3">The sequence shown here is derived from an EMBL/GenBank/DDBJ whole genome shotgun (WGS) entry which is preliminary data.</text>
</comment>
<evidence type="ECO:0000313" key="4">
    <source>
        <dbReference type="Proteomes" id="UP000823613"/>
    </source>
</evidence>
<dbReference type="InterPro" id="IPR027417">
    <property type="entry name" value="P-loop_NTPase"/>
</dbReference>
<evidence type="ECO:0000259" key="1">
    <source>
        <dbReference type="Pfam" id="PF13173"/>
    </source>
</evidence>
<dbReference type="Proteomes" id="UP000823613">
    <property type="component" value="Unassembled WGS sequence"/>
</dbReference>
<dbReference type="SUPFAM" id="SSF52540">
    <property type="entry name" value="P-loop containing nucleoside triphosphate hydrolases"/>
    <property type="match status" value="1"/>
</dbReference>
<dbReference type="AlphaFoldDB" id="A0A9D9DGH0"/>